<evidence type="ECO:0000256" key="2">
    <source>
        <dbReference type="ARBA" id="ARBA00022692"/>
    </source>
</evidence>
<dbReference type="GO" id="GO:0016020">
    <property type="term" value="C:membrane"/>
    <property type="evidence" value="ECO:0007669"/>
    <property type="project" value="UniProtKB-SubCell"/>
</dbReference>
<dbReference type="InParanoid" id="A0A1Y2LWN2"/>
<name>A0A1Y2LWN2_EPING</name>
<dbReference type="PANTHER" id="PTHR35042">
    <property type="entry name" value="ANTHRONE OXYGENASE ENCC"/>
    <property type="match status" value="1"/>
</dbReference>
<keyword evidence="4" id="KW-0472">Membrane</keyword>
<evidence type="ECO:0008006" key="8">
    <source>
        <dbReference type="Google" id="ProtNLM"/>
    </source>
</evidence>
<dbReference type="PANTHER" id="PTHR35042:SF1">
    <property type="entry name" value="DUF1772-DOMAIN-CONTAINING PROTEIN"/>
    <property type="match status" value="1"/>
</dbReference>
<keyword evidence="7" id="KW-1185">Reference proteome</keyword>
<dbReference type="AlphaFoldDB" id="A0A1Y2LWN2"/>
<organism evidence="6 7">
    <name type="scientific">Epicoccum nigrum</name>
    <name type="common">Soil fungus</name>
    <name type="synonym">Epicoccum purpurascens</name>
    <dbReference type="NCBI Taxonomy" id="105696"/>
    <lineage>
        <taxon>Eukaryota</taxon>
        <taxon>Fungi</taxon>
        <taxon>Dikarya</taxon>
        <taxon>Ascomycota</taxon>
        <taxon>Pezizomycotina</taxon>
        <taxon>Dothideomycetes</taxon>
        <taxon>Pleosporomycetidae</taxon>
        <taxon>Pleosporales</taxon>
        <taxon>Pleosporineae</taxon>
        <taxon>Didymellaceae</taxon>
        <taxon>Epicoccum</taxon>
    </lineage>
</organism>
<evidence type="ECO:0000256" key="3">
    <source>
        <dbReference type="ARBA" id="ARBA00022989"/>
    </source>
</evidence>
<keyword evidence="2" id="KW-0812">Transmembrane</keyword>
<dbReference type="STRING" id="105696.A0A1Y2LWN2"/>
<dbReference type="EMBL" id="KZ107848">
    <property type="protein sequence ID" value="OSS47368.1"/>
    <property type="molecule type" value="Genomic_DNA"/>
</dbReference>
<comment type="subcellular location">
    <subcellularLocation>
        <location evidence="1">Membrane</location>
        <topology evidence="1">Multi-pass membrane protein</topology>
    </subcellularLocation>
</comment>
<protein>
    <recommendedName>
        <fullName evidence="8">DUF1772 domain-containing protein</fullName>
    </recommendedName>
</protein>
<keyword evidence="3" id="KW-1133">Transmembrane helix</keyword>
<dbReference type="Pfam" id="PF08592">
    <property type="entry name" value="Anthrone_oxy"/>
    <property type="match status" value="1"/>
</dbReference>
<reference evidence="6 7" key="1">
    <citation type="journal article" date="2017" name="Genome Announc.">
        <title>Genome sequence of the saprophytic ascomycete Epicoccum nigrum ICMP 19927 strain isolated from New Zealand.</title>
        <authorList>
            <person name="Fokin M."/>
            <person name="Fleetwood D."/>
            <person name="Weir B.S."/>
            <person name="Villas-Boas S.G."/>
        </authorList>
    </citation>
    <scope>NUCLEOTIDE SEQUENCE [LARGE SCALE GENOMIC DNA]</scope>
    <source>
        <strain evidence="6 7">ICMP 19927</strain>
    </source>
</reference>
<gene>
    <name evidence="6" type="ORF">B5807_07536</name>
</gene>
<proteinExistence type="inferred from homology"/>
<comment type="similarity">
    <text evidence="5">Belongs to the anthrone oxygenase family.</text>
</comment>
<evidence type="ECO:0000256" key="4">
    <source>
        <dbReference type="ARBA" id="ARBA00023136"/>
    </source>
</evidence>
<dbReference type="OMA" id="NMQPLND"/>
<accession>A0A1Y2LWN2</accession>
<sequence length="173" mass="19030">MSDNSIVKGVAGTCITFSFILAGNAITQSYMTVPALLVNFPPPSSPEHKERARLLGRQWPLCWTVGNQFFRPISALGFLGYAYAGYATYKQGVLARNDWKLFAAAAFMHLTTIIHSAKNMQPLNDKLEALAGRASETELREAESVAKKWANWNRLRLLTPAIAGGLALYQLLA</sequence>
<evidence type="ECO:0000256" key="5">
    <source>
        <dbReference type="ARBA" id="ARBA00034313"/>
    </source>
</evidence>
<dbReference type="InterPro" id="IPR013901">
    <property type="entry name" value="Anthrone_oxy"/>
</dbReference>
<evidence type="ECO:0000313" key="7">
    <source>
        <dbReference type="Proteomes" id="UP000193240"/>
    </source>
</evidence>
<dbReference type="Proteomes" id="UP000193240">
    <property type="component" value="Unassembled WGS sequence"/>
</dbReference>
<evidence type="ECO:0000256" key="1">
    <source>
        <dbReference type="ARBA" id="ARBA00004141"/>
    </source>
</evidence>
<evidence type="ECO:0000313" key="6">
    <source>
        <dbReference type="EMBL" id="OSS47368.1"/>
    </source>
</evidence>